<dbReference type="InterPro" id="IPR011604">
    <property type="entry name" value="PDDEXK-like_dom_sf"/>
</dbReference>
<comment type="caution">
    <text evidence="5">The sequence shown here is derived from an EMBL/GenBank/DDBJ whole genome shotgun (WGS) entry which is preliminary data.</text>
</comment>
<keyword evidence="2" id="KW-0347">Helicase</keyword>
<evidence type="ECO:0000313" key="5">
    <source>
        <dbReference type="EMBL" id="CDO17941.1"/>
    </source>
</evidence>
<dbReference type="AlphaFoldDB" id="A0A060RHE4"/>
<dbReference type="Proteomes" id="UP000027584">
    <property type="component" value="Unassembled WGS sequence"/>
</dbReference>
<dbReference type="EMBL" id="CCBC010000146">
    <property type="protein sequence ID" value="CDO17941.1"/>
    <property type="molecule type" value="Genomic_DNA"/>
</dbReference>
<dbReference type="GO" id="GO:0005524">
    <property type="term" value="F:ATP binding"/>
    <property type="evidence" value="ECO:0007669"/>
    <property type="project" value="UniProtKB-KW"/>
</dbReference>
<evidence type="ECO:0000256" key="1">
    <source>
        <dbReference type="ARBA" id="ARBA00022741"/>
    </source>
</evidence>
<evidence type="ECO:0000256" key="3">
    <source>
        <dbReference type="ARBA" id="ARBA00022840"/>
    </source>
</evidence>
<accession>A0A060RHE4</accession>
<keyword evidence="2" id="KW-0378">Hydrolase</keyword>
<protein>
    <recommendedName>
        <fullName evidence="4">Putative exodeoxyribonuclease 8 PDDEXK-like domain-containing protein</fullName>
    </recommendedName>
</protein>
<keyword evidence="1" id="KW-0547">Nucleotide-binding</keyword>
<organism evidence="5 6">
    <name type="scientific">Streptococcus gallolyticus</name>
    <dbReference type="NCBI Taxonomy" id="315405"/>
    <lineage>
        <taxon>Bacteria</taxon>
        <taxon>Bacillati</taxon>
        <taxon>Bacillota</taxon>
        <taxon>Bacilli</taxon>
        <taxon>Lactobacillales</taxon>
        <taxon>Streptococcaceae</taxon>
        <taxon>Streptococcus</taxon>
    </lineage>
</organism>
<name>A0A060RHE4_9STRE</name>
<dbReference type="Gene3D" id="3.90.320.10">
    <property type="match status" value="1"/>
</dbReference>
<sequence length="272" mass="31171">MTDENYYSDTTYLSTSRFKEYMECPARQQMVDLGFWEGRKKTTALLLGNYVHSYFESMEAHKAFLEAEGQSLISSKGKTKGQLKAEFKVANKMIESLEREDLFLSLYNGSEGDDVRKEFIVTGNLYGIPFKAKIDSLNLSSGTFVDLKTMESIQKEAYSTSLRKYVPQALCNIIEYRYDLQMFVYQQLLRQTFGYYLTPYIVAVSKETVPDKEIILVDDSLLERGRQVFEANIDTIRNVVNGATIPEGCGHCDYCLSNKHLTGFITIDNLMY</sequence>
<gene>
    <name evidence="5" type="ORF">BN963_SGAL_01136</name>
</gene>
<feature type="domain" description="Putative exodeoxyribonuclease 8 PDDEXK-like" evidence="4">
    <location>
        <begin position="14"/>
        <end position="256"/>
    </location>
</feature>
<evidence type="ECO:0000313" key="6">
    <source>
        <dbReference type="Proteomes" id="UP000027584"/>
    </source>
</evidence>
<dbReference type="GO" id="GO:0004386">
    <property type="term" value="F:helicase activity"/>
    <property type="evidence" value="ECO:0007669"/>
    <property type="project" value="UniProtKB-KW"/>
</dbReference>
<evidence type="ECO:0000259" key="4">
    <source>
        <dbReference type="Pfam" id="PF12684"/>
    </source>
</evidence>
<dbReference type="InterPro" id="IPR024432">
    <property type="entry name" value="Put_RecE_PDDEXK-like_dom"/>
</dbReference>
<dbReference type="Pfam" id="PF12684">
    <property type="entry name" value="DUF3799"/>
    <property type="match status" value="1"/>
</dbReference>
<proteinExistence type="predicted"/>
<evidence type="ECO:0000256" key="2">
    <source>
        <dbReference type="ARBA" id="ARBA00022806"/>
    </source>
</evidence>
<keyword evidence="3" id="KW-0067">ATP-binding</keyword>
<reference evidence="5 6" key="1">
    <citation type="submission" date="2014-02" db="EMBL/GenBank/DDBJ databases">
        <authorList>
            <person name="Manrique M."/>
        </authorList>
    </citation>
    <scope>NUCLEOTIDE SEQUENCE [LARGE SCALE GENOMIC DNA]</scope>
    <source>
        <strain evidence="5 6">LMG17956</strain>
    </source>
</reference>
<reference evidence="5 6" key="2">
    <citation type="submission" date="2014-05" db="EMBL/GenBank/DDBJ databases">
        <title>Genome sequence of Streptococcus gallolyticus.</title>
        <authorList>
            <person name="Del Campo R."/>
        </authorList>
    </citation>
    <scope>NUCLEOTIDE SEQUENCE [LARGE SCALE GENOMIC DNA]</scope>
    <source>
        <strain evidence="5 6">LMG17956</strain>
    </source>
</reference>